<proteinExistence type="predicted"/>
<dbReference type="RefSeq" id="WP_326504466.1">
    <property type="nucleotide sequence ID" value="NZ_JAWIIV010000001.1"/>
</dbReference>
<dbReference type="PANTHER" id="PTHR44757">
    <property type="entry name" value="DIGUANYLATE CYCLASE DGCP"/>
    <property type="match status" value="1"/>
</dbReference>
<dbReference type="PROSITE" id="PS50113">
    <property type="entry name" value="PAC"/>
    <property type="match status" value="1"/>
</dbReference>
<dbReference type="Gene3D" id="3.30.70.270">
    <property type="match status" value="1"/>
</dbReference>
<name>A0ABU6J264_9BURK</name>
<keyword evidence="1" id="KW-1133">Transmembrane helix</keyword>
<feature type="domain" description="GGDEF" evidence="4">
    <location>
        <begin position="461"/>
        <end position="595"/>
    </location>
</feature>
<dbReference type="Pfam" id="PF00563">
    <property type="entry name" value="EAL"/>
    <property type="match status" value="1"/>
</dbReference>
<dbReference type="SUPFAM" id="SSF55785">
    <property type="entry name" value="PYP-like sensor domain (PAS domain)"/>
    <property type="match status" value="1"/>
</dbReference>
<evidence type="ECO:0000259" key="3">
    <source>
        <dbReference type="PROSITE" id="PS50883"/>
    </source>
</evidence>
<evidence type="ECO:0000313" key="5">
    <source>
        <dbReference type="EMBL" id="MEC4717716.1"/>
    </source>
</evidence>
<feature type="domain" description="PAC" evidence="2">
    <location>
        <begin position="377"/>
        <end position="429"/>
    </location>
</feature>
<dbReference type="PROSITE" id="PS50887">
    <property type="entry name" value="GGDEF"/>
    <property type="match status" value="1"/>
</dbReference>
<dbReference type="InterPro" id="IPR001633">
    <property type="entry name" value="EAL_dom"/>
</dbReference>
<keyword evidence="6" id="KW-1185">Reference proteome</keyword>
<dbReference type="Gene3D" id="2.10.70.100">
    <property type="match status" value="1"/>
</dbReference>
<dbReference type="SUPFAM" id="SSF141868">
    <property type="entry name" value="EAL domain-like"/>
    <property type="match status" value="1"/>
</dbReference>
<dbReference type="InterPro" id="IPR029787">
    <property type="entry name" value="Nucleotide_cyclase"/>
</dbReference>
<dbReference type="Proteomes" id="UP001352263">
    <property type="component" value="Unassembled WGS sequence"/>
</dbReference>
<dbReference type="InterPro" id="IPR035919">
    <property type="entry name" value="EAL_sf"/>
</dbReference>
<dbReference type="EMBL" id="JAWIIV010000001">
    <property type="protein sequence ID" value="MEC4717716.1"/>
    <property type="molecule type" value="Genomic_DNA"/>
</dbReference>
<dbReference type="CDD" id="cd01948">
    <property type="entry name" value="EAL"/>
    <property type="match status" value="1"/>
</dbReference>
<dbReference type="InterPro" id="IPR013655">
    <property type="entry name" value="PAS_fold_3"/>
</dbReference>
<dbReference type="PROSITE" id="PS50883">
    <property type="entry name" value="EAL"/>
    <property type="match status" value="1"/>
</dbReference>
<dbReference type="CDD" id="cd18774">
    <property type="entry name" value="PDC2_HK_sensor"/>
    <property type="match status" value="1"/>
</dbReference>
<dbReference type="InterPro" id="IPR043128">
    <property type="entry name" value="Rev_trsase/Diguanyl_cyclase"/>
</dbReference>
<protein>
    <submittedName>
        <fullName evidence="5">EAL domain-containing protein</fullName>
    </submittedName>
</protein>
<dbReference type="InterPro" id="IPR000700">
    <property type="entry name" value="PAS-assoc_C"/>
</dbReference>
<feature type="domain" description="EAL" evidence="3">
    <location>
        <begin position="604"/>
        <end position="857"/>
    </location>
</feature>
<evidence type="ECO:0000313" key="6">
    <source>
        <dbReference type="Proteomes" id="UP001352263"/>
    </source>
</evidence>
<feature type="transmembrane region" description="Helical" evidence="1">
    <location>
        <begin position="236"/>
        <end position="253"/>
    </location>
</feature>
<evidence type="ECO:0000256" key="1">
    <source>
        <dbReference type="SAM" id="Phobius"/>
    </source>
</evidence>
<dbReference type="InterPro" id="IPR035965">
    <property type="entry name" value="PAS-like_dom_sf"/>
</dbReference>
<dbReference type="CDD" id="cd01949">
    <property type="entry name" value="GGDEF"/>
    <property type="match status" value="1"/>
</dbReference>
<keyword evidence="1" id="KW-0472">Membrane</keyword>
<organism evidence="5 6">
    <name type="scientific">Noviherbaspirillum album</name>
    <dbReference type="NCBI Taxonomy" id="3080276"/>
    <lineage>
        <taxon>Bacteria</taxon>
        <taxon>Pseudomonadati</taxon>
        <taxon>Pseudomonadota</taxon>
        <taxon>Betaproteobacteria</taxon>
        <taxon>Burkholderiales</taxon>
        <taxon>Oxalobacteraceae</taxon>
        <taxon>Noviherbaspirillum</taxon>
    </lineage>
</organism>
<dbReference type="NCBIfam" id="TIGR00254">
    <property type="entry name" value="GGDEF"/>
    <property type="match status" value="1"/>
</dbReference>
<dbReference type="InterPro" id="IPR000160">
    <property type="entry name" value="GGDEF_dom"/>
</dbReference>
<dbReference type="PANTHER" id="PTHR44757:SF2">
    <property type="entry name" value="BIOFILM ARCHITECTURE MAINTENANCE PROTEIN MBAA"/>
    <property type="match status" value="1"/>
</dbReference>
<reference evidence="5 6" key="1">
    <citation type="submission" date="2023-10" db="EMBL/GenBank/DDBJ databases">
        <title>Noviherbaspirillum sp. CPCC 100848 genome assembly.</title>
        <authorList>
            <person name="Li X.Y."/>
            <person name="Fang X.M."/>
        </authorList>
    </citation>
    <scope>NUCLEOTIDE SEQUENCE [LARGE SCALE GENOMIC DNA]</scope>
    <source>
        <strain evidence="5 6">CPCC 100848</strain>
    </source>
</reference>
<dbReference type="SMART" id="SM00086">
    <property type="entry name" value="PAC"/>
    <property type="match status" value="1"/>
</dbReference>
<gene>
    <name evidence="5" type="ORF">RY831_01000</name>
</gene>
<comment type="caution">
    <text evidence="5">The sequence shown here is derived from an EMBL/GenBank/DDBJ whole genome shotgun (WGS) entry which is preliminary data.</text>
</comment>
<evidence type="ECO:0000259" key="4">
    <source>
        <dbReference type="PROSITE" id="PS50887"/>
    </source>
</evidence>
<dbReference type="SMART" id="SM00052">
    <property type="entry name" value="EAL"/>
    <property type="match status" value="1"/>
</dbReference>
<dbReference type="Gene3D" id="3.30.450.20">
    <property type="entry name" value="PAS domain"/>
    <property type="match status" value="2"/>
</dbReference>
<dbReference type="Pfam" id="PF08447">
    <property type="entry name" value="PAS_3"/>
    <property type="match status" value="1"/>
</dbReference>
<accession>A0ABU6J264</accession>
<dbReference type="SUPFAM" id="SSF55073">
    <property type="entry name" value="Nucleotide cyclase"/>
    <property type="match status" value="1"/>
</dbReference>
<dbReference type="Pfam" id="PF00990">
    <property type="entry name" value="GGDEF"/>
    <property type="match status" value="1"/>
</dbReference>
<sequence length="859" mass="93345">MIHTARALAQAVDGHLLRVQATAEALATADSLVQGHFERFHERAQKAIADAGIGSNVVLRNNAEQLILNTSKEYGAPLPPQPSRDHVRRVFATGQPAASDLFKVPQYKHPIISLDVPVVIDGVVTYSLGIGVLPEHFQAILKAQDLPSDWVAGILDSGGTIVGRNLSLDEFIGKKASNKLLEAMMTAPEGAVEATTNEGISTLTFYRRSPVTGWSVAIGIPQDSISDALSAPRTSLALGVIALFVLGLTLAWFKGGKIARSFNVLIAPSAALGAGAPAIIPHTGIQEADKVAAALGRASTLLNAKDAQLLEAHRLARIGTWSWDVRTGQVTSSESLAAVCGREVPPFAEQRGTFLTEESWDCVNTAAQEAIRTGKGYDLEIQVNHGSGSTIWMNAKCEAVQDERGEVIELHGTLQDISERKLSERQIRDAALHDILTGLPNRALVMEYCEHLLAAANRGHSQGALLFIDLDRFKPINDLYGHETGDEVLKEISNRLLACTRDEDLVGRLGGDEFVVILSYINADRHRAAVVARHIIDSLSRPISVNGLELGVSASIGISYFPHHARDVGGLIHTADLAMYHCKKTGKASFRFYTTELEKQAEEEILIELRLKKALAQGGFRLHYQPVIDIKSGKLIGAEALVRLEDGQGATLGPDRFVPVAEATGLIADLGQWVVEEACRQHRIWLRQGMALTIAINVSPLQFRHPTFAKKLGEIISETGMSPGSIEIEVTESAVMDDVNEAVDILNRIKSLGVRIALDDFGTGYSSLSSLTSLPLDKLKVDQSFIRHIERDHASRAVTEAILSLGRSLRLDVHGEGIESEYELQYLSEHGCNQAQGYLFSRPLPAHEFALWCRQREAA</sequence>
<dbReference type="InterPro" id="IPR052155">
    <property type="entry name" value="Biofilm_reg_signaling"/>
</dbReference>
<dbReference type="SMART" id="SM00267">
    <property type="entry name" value="GGDEF"/>
    <property type="match status" value="1"/>
</dbReference>
<dbReference type="Gene3D" id="3.20.20.450">
    <property type="entry name" value="EAL domain"/>
    <property type="match status" value="1"/>
</dbReference>
<evidence type="ECO:0000259" key="2">
    <source>
        <dbReference type="PROSITE" id="PS50113"/>
    </source>
</evidence>
<dbReference type="InterPro" id="IPR001610">
    <property type="entry name" value="PAC"/>
</dbReference>
<keyword evidence="1" id="KW-0812">Transmembrane</keyword>